<accession>A0A091AX25</accession>
<feature type="region of interest" description="Disordered" evidence="1">
    <location>
        <begin position="622"/>
        <end position="647"/>
    </location>
</feature>
<name>A0A091AX25_9GAMM</name>
<dbReference type="Pfam" id="PF12891">
    <property type="entry name" value="Glyco_hydro_44"/>
    <property type="match status" value="1"/>
</dbReference>
<evidence type="ECO:0000256" key="1">
    <source>
        <dbReference type="SAM" id="MobiDB-lite"/>
    </source>
</evidence>
<dbReference type="RefSeq" id="WP_022969019.1">
    <property type="nucleotide sequence ID" value="NZ_ATVD01000002.1"/>
</dbReference>
<keyword evidence="5" id="KW-1185">Reference proteome</keyword>
<gene>
    <name evidence="4" type="ORF">N789_02195</name>
</gene>
<dbReference type="AlphaFoldDB" id="A0A091AX25"/>
<dbReference type="Gene3D" id="3.20.20.80">
    <property type="entry name" value="Glycosidases"/>
    <property type="match status" value="1"/>
</dbReference>
<dbReference type="eggNOG" id="COG3291">
    <property type="taxonomic scope" value="Bacteria"/>
</dbReference>
<evidence type="ECO:0000313" key="4">
    <source>
        <dbReference type="EMBL" id="KFN44848.1"/>
    </source>
</evidence>
<dbReference type="SUPFAM" id="SSF51445">
    <property type="entry name" value="(Trans)glycosidases"/>
    <property type="match status" value="1"/>
</dbReference>
<dbReference type="STRING" id="1121015.GCA_000420545_01383"/>
<dbReference type="InterPro" id="IPR017853">
    <property type="entry name" value="GH"/>
</dbReference>
<evidence type="ECO:0000259" key="3">
    <source>
        <dbReference type="Pfam" id="PF12891"/>
    </source>
</evidence>
<feature type="signal peptide" evidence="2">
    <location>
        <begin position="1"/>
        <end position="25"/>
    </location>
</feature>
<dbReference type="Gene3D" id="2.60.40.1180">
    <property type="entry name" value="Golgi alpha-mannosidase II"/>
    <property type="match status" value="1"/>
</dbReference>
<proteinExistence type="predicted"/>
<dbReference type="PATRIC" id="fig|1121015.4.peg.433"/>
<sequence length="647" mass="70165">MSTLSLCLRRILFVAAVLAPTAALADNPAITVDIDANANRRPINPNIYGVAFASTAQLADLNAPLNRSGGNTSSRYNWQLNAANRGFDWYFQSLAESSATAGEQGDTFISGTRAGNAQPMLTIPMLGWVAKLGANRGRLASFSQAKYGAQTGNDWQWYPDAGNGVLQSTGQNVVNDPNDANVAAGVSFQQLWVQHLISKWGASASGGLKYYLLDNEPSIWQSTHRDVHPVGPTMDEMRQKMIDYAAMIKTLDPGAIVVGPEEWGWSGYFWSGYDQQYGAAHGWCCYPDREAHGNKDYMPWLLDQLRQYEVANGKRLLDVFSLHYYPQGGEFSDDVSTSMQQLRNRSTRSLWDPNYTDTTWINAKINLIPRMKAWVSGNYPGLQTAITEYNWGAEGHINGATTQADVYGIFGREGLDMAARWTTPATNSPTYKAMKMYRNYDGALHGFGDISVSALAPDPDKVSVFAATRGSDAALTIMVVSKVLSGATPVTLRLANYAAAGPVQVWQLTSANTIAHLADASVAGNAITASLPAQSITLFVLAVAAPANLTVEQARLGRGIQPNALLRWAGGAPQVDIFRDGVKRATVDNSGSYSDKVVFGLQPVYVVCNAGTSVCSNNRIPLPTRYLDPPPTSPARPTATLRRQRTD</sequence>
<reference evidence="4 5" key="1">
    <citation type="submission" date="2013-09" db="EMBL/GenBank/DDBJ databases">
        <title>Genome sequencing of Arenimonas oryziterrae.</title>
        <authorList>
            <person name="Chen F."/>
            <person name="Wang G."/>
        </authorList>
    </citation>
    <scope>NUCLEOTIDE SEQUENCE [LARGE SCALE GENOMIC DNA]</scope>
    <source>
        <strain evidence="4 5">YC6267</strain>
    </source>
</reference>
<keyword evidence="2" id="KW-0732">Signal</keyword>
<organism evidence="4 5">
    <name type="scientific">Arenimonas oryziterrae DSM 21050 = YC6267</name>
    <dbReference type="NCBI Taxonomy" id="1121015"/>
    <lineage>
        <taxon>Bacteria</taxon>
        <taxon>Pseudomonadati</taxon>
        <taxon>Pseudomonadota</taxon>
        <taxon>Gammaproteobacteria</taxon>
        <taxon>Lysobacterales</taxon>
        <taxon>Lysobacteraceae</taxon>
        <taxon>Arenimonas</taxon>
    </lineage>
</organism>
<feature type="chain" id="PRO_5001869195" description="Glycoside hydrolase family 44 catalytic domain-containing protein" evidence="2">
    <location>
        <begin position="26"/>
        <end position="647"/>
    </location>
</feature>
<dbReference type="Proteomes" id="UP000029385">
    <property type="component" value="Unassembled WGS sequence"/>
</dbReference>
<dbReference type="OrthoDB" id="9803686at2"/>
<comment type="caution">
    <text evidence="4">The sequence shown here is derived from an EMBL/GenBank/DDBJ whole genome shotgun (WGS) entry which is preliminary data.</text>
</comment>
<dbReference type="EMBL" id="AVCI01000001">
    <property type="protein sequence ID" value="KFN44848.1"/>
    <property type="molecule type" value="Genomic_DNA"/>
</dbReference>
<feature type="domain" description="Glycoside hydrolase family 44 catalytic" evidence="3">
    <location>
        <begin position="83"/>
        <end position="327"/>
    </location>
</feature>
<evidence type="ECO:0000313" key="5">
    <source>
        <dbReference type="Proteomes" id="UP000029385"/>
    </source>
</evidence>
<dbReference type="InterPro" id="IPR013780">
    <property type="entry name" value="Glyco_hydro_b"/>
</dbReference>
<protein>
    <recommendedName>
        <fullName evidence="3">Glycoside hydrolase family 44 catalytic domain-containing protein</fullName>
    </recommendedName>
</protein>
<dbReference type="InterPro" id="IPR024745">
    <property type="entry name" value="GH44_cat"/>
</dbReference>
<evidence type="ECO:0000256" key="2">
    <source>
        <dbReference type="SAM" id="SignalP"/>
    </source>
</evidence>